<dbReference type="InParanoid" id="E9I6N1"/>
<name>E9I6N1_DAPPU</name>
<proteinExistence type="predicted"/>
<dbReference type="KEGG" id="dpx:DAPPUDRAFT_277947"/>
<organism evidence="1 2">
    <name type="scientific">Daphnia pulex</name>
    <name type="common">Water flea</name>
    <dbReference type="NCBI Taxonomy" id="6669"/>
    <lineage>
        <taxon>Eukaryota</taxon>
        <taxon>Metazoa</taxon>
        <taxon>Ecdysozoa</taxon>
        <taxon>Arthropoda</taxon>
        <taxon>Crustacea</taxon>
        <taxon>Branchiopoda</taxon>
        <taxon>Diplostraca</taxon>
        <taxon>Cladocera</taxon>
        <taxon>Anomopoda</taxon>
        <taxon>Daphniidae</taxon>
        <taxon>Daphnia</taxon>
    </lineage>
</organism>
<protein>
    <submittedName>
        <fullName evidence="1">Uncharacterized protein</fullName>
    </submittedName>
</protein>
<keyword evidence="2" id="KW-1185">Reference proteome</keyword>
<dbReference type="EMBL" id="GL736583">
    <property type="protein sequence ID" value="EFX60349.1"/>
    <property type="molecule type" value="Genomic_DNA"/>
</dbReference>
<dbReference type="Proteomes" id="UP000000305">
    <property type="component" value="Unassembled WGS sequence"/>
</dbReference>
<dbReference type="AlphaFoldDB" id="E9I6N1"/>
<evidence type="ECO:0000313" key="1">
    <source>
        <dbReference type="EMBL" id="EFX60349.1"/>
    </source>
</evidence>
<reference evidence="1 2" key="1">
    <citation type="journal article" date="2011" name="Science">
        <title>The ecoresponsive genome of Daphnia pulex.</title>
        <authorList>
            <person name="Colbourne J.K."/>
            <person name="Pfrender M.E."/>
            <person name="Gilbert D."/>
            <person name="Thomas W.K."/>
            <person name="Tucker A."/>
            <person name="Oakley T.H."/>
            <person name="Tokishita S."/>
            <person name="Aerts A."/>
            <person name="Arnold G.J."/>
            <person name="Basu M.K."/>
            <person name="Bauer D.J."/>
            <person name="Caceres C.E."/>
            <person name="Carmel L."/>
            <person name="Casola C."/>
            <person name="Choi J.H."/>
            <person name="Detter J.C."/>
            <person name="Dong Q."/>
            <person name="Dusheyko S."/>
            <person name="Eads B.D."/>
            <person name="Frohlich T."/>
            <person name="Geiler-Samerotte K.A."/>
            <person name="Gerlach D."/>
            <person name="Hatcher P."/>
            <person name="Jogdeo S."/>
            <person name="Krijgsveld J."/>
            <person name="Kriventseva E.V."/>
            <person name="Kultz D."/>
            <person name="Laforsch C."/>
            <person name="Lindquist E."/>
            <person name="Lopez J."/>
            <person name="Manak J.R."/>
            <person name="Muller J."/>
            <person name="Pangilinan J."/>
            <person name="Patwardhan R.P."/>
            <person name="Pitluck S."/>
            <person name="Pritham E.J."/>
            <person name="Rechtsteiner A."/>
            <person name="Rho M."/>
            <person name="Rogozin I.B."/>
            <person name="Sakarya O."/>
            <person name="Salamov A."/>
            <person name="Schaack S."/>
            <person name="Shapiro H."/>
            <person name="Shiga Y."/>
            <person name="Skalitzky C."/>
            <person name="Smith Z."/>
            <person name="Souvorov A."/>
            <person name="Sung W."/>
            <person name="Tang Z."/>
            <person name="Tsuchiya D."/>
            <person name="Tu H."/>
            <person name="Vos H."/>
            <person name="Wang M."/>
            <person name="Wolf Y.I."/>
            <person name="Yamagata H."/>
            <person name="Yamada T."/>
            <person name="Ye Y."/>
            <person name="Shaw J.R."/>
            <person name="Andrews J."/>
            <person name="Crease T.J."/>
            <person name="Tang H."/>
            <person name="Lucas S.M."/>
            <person name="Robertson H.M."/>
            <person name="Bork P."/>
            <person name="Koonin E.V."/>
            <person name="Zdobnov E.M."/>
            <person name="Grigoriev I.V."/>
            <person name="Lynch M."/>
            <person name="Boore J.L."/>
        </authorList>
    </citation>
    <scope>NUCLEOTIDE SEQUENCE [LARGE SCALE GENOMIC DNA]</scope>
</reference>
<evidence type="ECO:0000313" key="2">
    <source>
        <dbReference type="Proteomes" id="UP000000305"/>
    </source>
</evidence>
<sequence>MAYSAAQYAAKEPKYKATEGMAGVNIDNEGKVNINYSYKPHKKLNLPPEENPYVRYLIEQNNANPETRGFGGRCAEPKIYANLLNNGVQPGGYMGAAQIHDPLVASELLAQIVAHSTDISE</sequence>
<dbReference type="HOGENOM" id="CLU_2040371_0_0_1"/>
<gene>
    <name evidence="1" type="ORF">DAPPUDRAFT_277947</name>
</gene>
<accession>E9I6N1</accession>